<dbReference type="AlphaFoldDB" id="A0A164QDJ9"/>
<gene>
    <name evidence="3" type="ORF">B4088_0890</name>
</gene>
<sequence length="358" mass="41683">MSTTYLIVDGSFNPNLGMIGTGMVVVSEKEVRTYWGKEKAEFLSPSIAEYQACIDALTYVVDNNVSHAVLVTDQKHLLSVFNKFSLFNMESKNEQTKAHIKRMFALYSIIEKHAKIEILYYENALSKPLEVDISHYYKLAHELSQMYMHEELMGKEATLLNYHNSNQYIHSYYIAQNGKPLIEQKVKNSNITYGAWMLASKWYQHFPNDTLAISPISSFVYNLRGMSYQNDEWMDLCNELCRRGTVMPNRRRYKNSQELAAHLLGYDYKQLTISVNRVLRDATFCCLIKNEEESEDRTSTQVEYIKASHRQQAMVRAARKIRPKYPDRVIQFELFNNEVLYSELEGLVEGPLYEVSRT</sequence>
<comment type="function">
    <text evidence="1">Involved in the transposition of the insertion sequence.</text>
</comment>
<name>A0A164QDJ9_BACCE</name>
<protein>
    <recommendedName>
        <fullName evidence="2">RNase H type-1 domain-containing protein</fullName>
    </recommendedName>
</protein>
<dbReference type="InterPro" id="IPR012337">
    <property type="entry name" value="RNaseH-like_sf"/>
</dbReference>
<organism evidence="3 4">
    <name type="scientific">Bacillus cereus</name>
    <dbReference type="NCBI Taxonomy" id="1396"/>
    <lineage>
        <taxon>Bacteria</taxon>
        <taxon>Bacillati</taxon>
        <taxon>Bacillota</taxon>
        <taxon>Bacilli</taxon>
        <taxon>Bacillales</taxon>
        <taxon>Bacillaceae</taxon>
        <taxon>Bacillus</taxon>
        <taxon>Bacillus cereus group</taxon>
    </lineage>
</organism>
<accession>A0A164QDJ9</accession>
<evidence type="ECO:0000313" key="4">
    <source>
        <dbReference type="Proteomes" id="UP000076482"/>
    </source>
</evidence>
<dbReference type="RefSeq" id="WP_063260060.1">
    <property type="nucleotide sequence ID" value="NZ_LJKE01000020.1"/>
</dbReference>
<dbReference type="SUPFAM" id="SSF53098">
    <property type="entry name" value="Ribonuclease H-like"/>
    <property type="match status" value="1"/>
</dbReference>
<dbReference type="GO" id="GO:0003676">
    <property type="term" value="F:nucleic acid binding"/>
    <property type="evidence" value="ECO:0007669"/>
    <property type="project" value="InterPro"/>
</dbReference>
<dbReference type="Proteomes" id="UP000076482">
    <property type="component" value="Unassembled WGS sequence"/>
</dbReference>
<dbReference type="InterPro" id="IPR002156">
    <property type="entry name" value="RNaseH_domain"/>
</dbReference>
<dbReference type="GO" id="GO:0004523">
    <property type="term" value="F:RNA-DNA hybrid ribonuclease activity"/>
    <property type="evidence" value="ECO:0007669"/>
    <property type="project" value="InterPro"/>
</dbReference>
<reference evidence="3 4" key="1">
    <citation type="submission" date="2015-09" db="EMBL/GenBank/DDBJ databases">
        <title>Bacillus cereus food isolates.</title>
        <authorList>
            <person name="Boekhorst J."/>
        </authorList>
    </citation>
    <scope>NUCLEOTIDE SEQUENCE [LARGE SCALE GENOMIC DNA]</scope>
    <source>
        <strain evidence="3 4">B4088</strain>
    </source>
</reference>
<evidence type="ECO:0000256" key="1">
    <source>
        <dbReference type="ARBA" id="ARBA00002286"/>
    </source>
</evidence>
<dbReference type="Gene3D" id="3.30.420.10">
    <property type="entry name" value="Ribonuclease H-like superfamily/Ribonuclease H"/>
    <property type="match status" value="1"/>
</dbReference>
<dbReference type="Pfam" id="PF13456">
    <property type="entry name" value="RVT_3"/>
    <property type="match status" value="1"/>
</dbReference>
<dbReference type="EMBL" id="LJKE01000020">
    <property type="protein sequence ID" value="KZD71160.1"/>
    <property type="molecule type" value="Genomic_DNA"/>
</dbReference>
<feature type="domain" description="RNase H type-1" evidence="2">
    <location>
        <begin position="8"/>
        <end position="84"/>
    </location>
</feature>
<dbReference type="InterPro" id="IPR036397">
    <property type="entry name" value="RNaseH_sf"/>
</dbReference>
<proteinExistence type="predicted"/>
<comment type="caution">
    <text evidence="3">The sequence shown here is derived from an EMBL/GenBank/DDBJ whole genome shotgun (WGS) entry which is preliminary data.</text>
</comment>
<evidence type="ECO:0000313" key="3">
    <source>
        <dbReference type="EMBL" id="KZD71160.1"/>
    </source>
</evidence>
<evidence type="ECO:0000259" key="2">
    <source>
        <dbReference type="Pfam" id="PF13456"/>
    </source>
</evidence>
<dbReference type="PATRIC" id="fig|1396.535.peg.958"/>